<feature type="transmembrane region" description="Helical" evidence="1">
    <location>
        <begin position="84"/>
        <end position="106"/>
    </location>
</feature>
<keyword evidence="3" id="KW-1185">Reference proteome</keyword>
<organism evidence="2 3">
    <name type="scientific">Brachybacterium epidermidis</name>
    <dbReference type="NCBI Taxonomy" id="2781983"/>
    <lineage>
        <taxon>Bacteria</taxon>
        <taxon>Bacillati</taxon>
        <taxon>Actinomycetota</taxon>
        <taxon>Actinomycetes</taxon>
        <taxon>Micrococcales</taxon>
        <taxon>Dermabacteraceae</taxon>
        <taxon>Brachybacterium</taxon>
    </lineage>
</organism>
<protein>
    <submittedName>
        <fullName evidence="2">VanZ family protein</fullName>
    </submittedName>
</protein>
<feature type="transmembrane region" description="Helical" evidence="1">
    <location>
        <begin position="59"/>
        <end position="77"/>
    </location>
</feature>
<evidence type="ECO:0000313" key="3">
    <source>
        <dbReference type="Proteomes" id="UP000644727"/>
    </source>
</evidence>
<name>A0ABR9VXU8_9MICO</name>
<comment type="caution">
    <text evidence="2">The sequence shown here is derived from an EMBL/GenBank/DDBJ whole genome shotgun (WGS) entry which is preliminary data.</text>
</comment>
<keyword evidence="1" id="KW-1133">Transmembrane helix</keyword>
<reference evidence="2 3" key="1">
    <citation type="submission" date="2020-10" db="EMBL/GenBank/DDBJ databases">
        <title>Draft genome and description of Brachybacterium epidermidis sp nov.</title>
        <authorList>
            <person name="Boxberger M."/>
            <person name="La Scola B."/>
        </authorList>
    </citation>
    <scope>NUCLEOTIDE SEQUENCE [LARGE SCALE GENOMIC DNA]</scope>
    <source>
        <strain evidence="2 3">Marseille-Q2903</strain>
    </source>
</reference>
<evidence type="ECO:0000313" key="2">
    <source>
        <dbReference type="EMBL" id="MBE9403002.1"/>
    </source>
</evidence>
<accession>A0ABR9VXU8</accession>
<feature type="transmembrane region" description="Helical" evidence="1">
    <location>
        <begin position="21"/>
        <end position="39"/>
    </location>
</feature>
<sequence length="155" mass="16548">MSIASDLIARTPTEIRRAGGSVPWRLGLLGLALLLNIGFYLPTVPSSIPGLAVPGLDKVAHVLVFALTVWAAGRVLAPVKRFPMGWVVIAALVHAVLSELVQLVALPERAGTAGDLIADMVGIALGLGLWIGERQRRRRLLETIDELEPAPLAQR</sequence>
<dbReference type="NCBIfam" id="NF037970">
    <property type="entry name" value="vanZ_1"/>
    <property type="match status" value="1"/>
</dbReference>
<proteinExistence type="predicted"/>
<dbReference type="PANTHER" id="PTHR28008">
    <property type="entry name" value="DOMAIN PROTEIN, PUTATIVE (AFU_ORTHOLOGUE AFUA_3G10980)-RELATED"/>
    <property type="match status" value="1"/>
</dbReference>
<dbReference type="EMBL" id="JADEYR010000001">
    <property type="protein sequence ID" value="MBE9403002.1"/>
    <property type="molecule type" value="Genomic_DNA"/>
</dbReference>
<dbReference type="Proteomes" id="UP000644727">
    <property type="component" value="Unassembled WGS sequence"/>
</dbReference>
<feature type="transmembrane region" description="Helical" evidence="1">
    <location>
        <begin position="112"/>
        <end position="131"/>
    </location>
</feature>
<gene>
    <name evidence="2" type="primary">vanZ</name>
    <name evidence="2" type="ORF">IOE58_01885</name>
</gene>
<dbReference type="PANTHER" id="PTHR28008:SF1">
    <property type="entry name" value="DOMAIN PROTEIN, PUTATIVE (AFU_ORTHOLOGUE AFUA_3G10980)-RELATED"/>
    <property type="match status" value="1"/>
</dbReference>
<keyword evidence="1" id="KW-0472">Membrane</keyword>
<evidence type="ECO:0000256" key="1">
    <source>
        <dbReference type="SAM" id="Phobius"/>
    </source>
</evidence>
<keyword evidence="1" id="KW-0812">Transmembrane</keyword>
<dbReference type="RefSeq" id="WP_193864731.1">
    <property type="nucleotide sequence ID" value="NZ_JADEYR010000001.1"/>
</dbReference>